<keyword evidence="7" id="KW-1185">Reference proteome</keyword>
<feature type="region of interest" description="Disordered" evidence="4">
    <location>
        <begin position="227"/>
        <end position="248"/>
    </location>
</feature>
<dbReference type="SMART" id="SM00895">
    <property type="entry name" value="FCD"/>
    <property type="match status" value="1"/>
</dbReference>
<evidence type="ECO:0000313" key="7">
    <source>
        <dbReference type="Proteomes" id="UP000831775"/>
    </source>
</evidence>
<dbReference type="Proteomes" id="UP000831775">
    <property type="component" value="Chromosome"/>
</dbReference>
<dbReference type="SUPFAM" id="SSF48008">
    <property type="entry name" value="GntR ligand-binding domain-like"/>
    <property type="match status" value="1"/>
</dbReference>
<dbReference type="PANTHER" id="PTHR43537:SF5">
    <property type="entry name" value="UXU OPERON TRANSCRIPTIONAL REGULATOR"/>
    <property type="match status" value="1"/>
</dbReference>
<dbReference type="CDD" id="cd07377">
    <property type="entry name" value="WHTH_GntR"/>
    <property type="match status" value="1"/>
</dbReference>
<dbReference type="InterPro" id="IPR000524">
    <property type="entry name" value="Tscrpt_reg_HTH_GntR"/>
</dbReference>
<dbReference type="EMBL" id="CP095043">
    <property type="protein sequence ID" value="UOQ61819.1"/>
    <property type="molecule type" value="Genomic_DNA"/>
</dbReference>
<reference evidence="6 7" key="1">
    <citation type="submission" date="2022-04" db="EMBL/GenBank/DDBJ databases">
        <title>Leucobacter sp. isolated from rhizosphere of onion.</title>
        <authorList>
            <person name="Won M."/>
            <person name="Lee C.-M."/>
            <person name="Woen H.-Y."/>
            <person name="Kwon S.-W."/>
        </authorList>
    </citation>
    <scope>NUCLEOTIDE SEQUENCE [LARGE SCALE GENOMIC DNA]</scope>
    <source>
        <strain evidence="6 7">H25R-14</strain>
    </source>
</reference>
<keyword evidence="1" id="KW-0805">Transcription regulation</keyword>
<keyword evidence="3" id="KW-0804">Transcription</keyword>
<keyword evidence="2" id="KW-0238">DNA-binding</keyword>
<feature type="domain" description="HTH gntR-type" evidence="5">
    <location>
        <begin position="6"/>
        <end position="74"/>
    </location>
</feature>
<proteinExistence type="predicted"/>
<dbReference type="Gene3D" id="1.10.10.10">
    <property type="entry name" value="Winged helix-like DNA-binding domain superfamily/Winged helix DNA-binding domain"/>
    <property type="match status" value="1"/>
</dbReference>
<dbReference type="InterPro" id="IPR036388">
    <property type="entry name" value="WH-like_DNA-bd_sf"/>
</dbReference>
<protein>
    <submittedName>
        <fullName evidence="6">FCD domain-containing protein</fullName>
    </submittedName>
</protein>
<dbReference type="PANTHER" id="PTHR43537">
    <property type="entry name" value="TRANSCRIPTIONAL REGULATOR, GNTR FAMILY"/>
    <property type="match status" value="1"/>
</dbReference>
<dbReference type="Pfam" id="PF07729">
    <property type="entry name" value="FCD"/>
    <property type="match status" value="1"/>
</dbReference>
<gene>
    <name evidence="6" type="ORF">MUN76_07675</name>
</gene>
<evidence type="ECO:0000256" key="4">
    <source>
        <dbReference type="SAM" id="MobiDB-lite"/>
    </source>
</evidence>
<evidence type="ECO:0000256" key="2">
    <source>
        <dbReference type="ARBA" id="ARBA00023125"/>
    </source>
</evidence>
<evidence type="ECO:0000256" key="3">
    <source>
        <dbReference type="ARBA" id="ARBA00023163"/>
    </source>
</evidence>
<accession>A0ABY4FZR8</accession>
<dbReference type="SMART" id="SM00345">
    <property type="entry name" value="HTH_GNTR"/>
    <property type="match status" value="1"/>
</dbReference>
<evidence type="ECO:0000259" key="5">
    <source>
        <dbReference type="PROSITE" id="PS50949"/>
    </source>
</evidence>
<organism evidence="6 7">
    <name type="scientific">Leucobacter rhizosphaerae</name>
    <dbReference type="NCBI Taxonomy" id="2932245"/>
    <lineage>
        <taxon>Bacteria</taxon>
        <taxon>Bacillati</taxon>
        <taxon>Actinomycetota</taxon>
        <taxon>Actinomycetes</taxon>
        <taxon>Micrococcales</taxon>
        <taxon>Microbacteriaceae</taxon>
        <taxon>Leucobacter</taxon>
    </lineage>
</organism>
<dbReference type="Gene3D" id="1.20.120.530">
    <property type="entry name" value="GntR ligand-binding domain-like"/>
    <property type="match status" value="1"/>
</dbReference>
<dbReference type="SUPFAM" id="SSF46785">
    <property type="entry name" value="Winged helix' DNA-binding domain"/>
    <property type="match status" value="1"/>
</dbReference>
<dbReference type="PRINTS" id="PR00035">
    <property type="entry name" value="HTHGNTR"/>
</dbReference>
<name>A0ABY4FZR8_9MICO</name>
<evidence type="ECO:0000313" key="6">
    <source>
        <dbReference type="EMBL" id="UOQ61819.1"/>
    </source>
</evidence>
<evidence type="ECO:0000256" key="1">
    <source>
        <dbReference type="ARBA" id="ARBA00023015"/>
    </source>
</evidence>
<dbReference type="RefSeq" id="WP_244688577.1">
    <property type="nucleotide sequence ID" value="NZ_CP095043.1"/>
</dbReference>
<dbReference type="PROSITE" id="PS50949">
    <property type="entry name" value="HTH_GNTR"/>
    <property type="match status" value="1"/>
</dbReference>
<dbReference type="Pfam" id="PF00392">
    <property type="entry name" value="GntR"/>
    <property type="match status" value="1"/>
</dbReference>
<dbReference type="InterPro" id="IPR011711">
    <property type="entry name" value="GntR_C"/>
</dbReference>
<dbReference type="InterPro" id="IPR008920">
    <property type="entry name" value="TF_FadR/GntR_C"/>
</dbReference>
<sequence length="248" mass="27243">MSADYFSVPDRLALDLERLILDGAIVSGEKLPPERELAQQLGVSRASVREALHVLAEKGLVSRKQGRGTTVIAPGESQSPEGDALMGAMRSIEGREATNERIMELREILEPPIAGIAAARASKRDVEQLRRLASEMERTDDVEAYAALDRKFHQAIAQYSHNPLLALLNEQIALLIEPIRDVSLFTVERQRTSSIAHRRIFEAIAAQDSAAAEREARDHVSAVRDEIIGGAASLPPGGERRSARSRRE</sequence>
<dbReference type="InterPro" id="IPR036390">
    <property type="entry name" value="WH_DNA-bd_sf"/>
</dbReference>